<name>A0A9W7GG10_9STRA</name>
<dbReference type="PANTHER" id="PTHR12976">
    <property type="entry name" value="RETINAL ROD RHODOPSIN-SENSITIVE CGMP 3',5'-CYCLIC PHOSPHODIESTERASE DELTA-SUBUNIT"/>
    <property type="match status" value="1"/>
</dbReference>
<dbReference type="OrthoDB" id="10248777at2759"/>
<keyword evidence="5" id="KW-1185">Reference proteome</keyword>
<evidence type="ECO:0000256" key="2">
    <source>
        <dbReference type="SAM" id="MobiDB-lite"/>
    </source>
</evidence>
<dbReference type="EMBL" id="BRYA01001467">
    <property type="protein sequence ID" value="GMI44061.1"/>
    <property type="molecule type" value="Genomic_DNA"/>
</dbReference>
<dbReference type="AlphaFoldDB" id="A0A9W7GG10"/>
<feature type="domain" description="GMP phosphodiesterase delta subunit" evidence="3">
    <location>
        <begin position="57"/>
        <end position="136"/>
    </location>
</feature>
<accession>A0A9W7GG10</accession>
<dbReference type="InterPro" id="IPR008015">
    <property type="entry name" value="PDED_dom"/>
</dbReference>
<comment type="similarity">
    <text evidence="1">Belongs to the PDE6D/unc-119 family.</text>
</comment>
<dbReference type="SUPFAM" id="SSF81296">
    <property type="entry name" value="E set domains"/>
    <property type="match status" value="1"/>
</dbReference>
<comment type="caution">
    <text evidence="4">The sequence shown here is derived from an EMBL/GenBank/DDBJ whole genome shotgun (WGS) entry which is preliminary data.</text>
</comment>
<feature type="compositionally biased region" description="Acidic residues" evidence="2">
    <location>
        <begin position="22"/>
        <end position="31"/>
    </location>
</feature>
<dbReference type="Proteomes" id="UP001165065">
    <property type="component" value="Unassembled WGS sequence"/>
</dbReference>
<protein>
    <recommendedName>
        <fullName evidence="3">GMP phosphodiesterase delta subunit domain-containing protein</fullName>
    </recommendedName>
</protein>
<proteinExistence type="inferred from homology"/>
<feature type="region of interest" description="Disordered" evidence="2">
    <location>
        <begin position="1"/>
        <end position="35"/>
    </location>
</feature>
<evidence type="ECO:0000313" key="5">
    <source>
        <dbReference type="Proteomes" id="UP001165065"/>
    </source>
</evidence>
<evidence type="ECO:0000256" key="1">
    <source>
        <dbReference type="ARBA" id="ARBA00008102"/>
    </source>
</evidence>
<dbReference type="InterPro" id="IPR037036">
    <property type="entry name" value="PDED_dom_sf"/>
</dbReference>
<sequence>MESKDYDDRSVDYKSGSKDEAGSSEEEDEVEREFKRLMNAPQEGEIKVSTDPQARLIAEGFRINWMNMRDANNGDMMWESGEWGETMWKKEIKARIPADILSCSAVSREINFSSVQAMNAFKLEQRIFYQGVCIEECLVRVFYV</sequence>
<feature type="compositionally biased region" description="Basic and acidic residues" evidence="2">
    <location>
        <begin position="1"/>
        <end position="21"/>
    </location>
</feature>
<evidence type="ECO:0000259" key="3">
    <source>
        <dbReference type="Pfam" id="PF05351"/>
    </source>
</evidence>
<dbReference type="Gene3D" id="2.70.50.40">
    <property type="entry name" value="GMP phosphodiesterase, delta subunit"/>
    <property type="match status" value="1"/>
</dbReference>
<evidence type="ECO:0000313" key="4">
    <source>
        <dbReference type="EMBL" id="GMI44061.1"/>
    </source>
</evidence>
<dbReference type="PANTHER" id="PTHR12976:SF0">
    <property type="entry name" value="RETINAL ROD RHODOPSIN-SENSITIVE CGMP 3',5'-CYCLIC PHOSPHODIESTERASE SUBUNIT DELTA"/>
    <property type="match status" value="1"/>
</dbReference>
<gene>
    <name evidence="4" type="ORF">TrCOL_g5397</name>
</gene>
<organism evidence="4 5">
    <name type="scientific">Triparma columacea</name>
    <dbReference type="NCBI Taxonomy" id="722753"/>
    <lineage>
        <taxon>Eukaryota</taxon>
        <taxon>Sar</taxon>
        <taxon>Stramenopiles</taxon>
        <taxon>Ochrophyta</taxon>
        <taxon>Bolidophyceae</taxon>
        <taxon>Parmales</taxon>
        <taxon>Triparmaceae</taxon>
        <taxon>Triparma</taxon>
    </lineage>
</organism>
<reference evidence="5" key="1">
    <citation type="journal article" date="2023" name="Commun. Biol.">
        <title>Genome analysis of Parmales, the sister group of diatoms, reveals the evolutionary specialization of diatoms from phago-mixotrophs to photoautotrophs.</title>
        <authorList>
            <person name="Ban H."/>
            <person name="Sato S."/>
            <person name="Yoshikawa S."/>
            <person name="Yamada K."/>
            <person name="Nakamura Y."/>
            <person name="Ichinomiya M."/>
            <person name="Sato N."/>
            <person name="Blanc-Mathieu R."/>
            <person name="Endo H."/>
            <person name="Kuwata A."/>
            <person name="Ogata H."/>
        </authorList>
    </citation>
    <scope>NUCLEOTIDE SEQUENCE [LARGE SCALE GENOMIC DNA]</scope>
</reference>
<dbReference type="InterPro" id="IPR014756">
    <property type="entry name" value="Ig_E-set"/>
</dbReference>
<dbReference type="GO" id="GO:0005737">
    <property type="term" value="C:cytoplasm"/>
    <property type="evidence" value="ECO:0007669"/>
    <property type="project" value="TreeGrafter"/>
</dbReference>
<dbReference type="Pfam" id="PF05351">
    <property type="entry name" value="GMP_PDE_delta"/>
    <property type="match status" value="1"/>
</dbReference>